<dbReference type="OrthoDB" id="952659at2"/>
<keyword evidence="1" id="KW-0472">Membrane</keyword>
<keyword evidence="1" id="KW-1133">Transmembrane helix</keyword>
<evidence type="ECO:0000313" key="3">
    <source>
        <dbReference type="Proteomes" id="UP000198748"/>
    </source>
</evidence>
<proteinExistence type="predicted"/>
<feature type="transmembrane region" description="Helical" evidence="1">
    <location>
        <begin position="6"/>
        <end position="23"/>
    </location>
</feature>
<accession>A0A1G6X887</accession>
<organism evidence="2 3">
    <name type="scientific">Dyadobacter soli</name>
    <dbReference type="NCBI Taxonomy" id="659014"/>
    <lineage>
        <taxon>Bacteria</taxon>
        <taxon>Pseudomonadati</taxon>
        <taxon>Bacteroidota</taxon>
        <taxon>Cytophagia</taxon>
        <taxon>Cytophagales</taxon>
        <taxon>Spirosomataceae</taxon>
        <taxon>Dyadobacter</taxon>
    </lineage>
</organism>
<gene>
    <name evidence="2" type="ORF">SAMN04487996_10291</name>
</gene>
<dbReference type="Proteomes" id="UP000198748">
    <property type="component" value="Unassembled WGS sequence"/>
</dbReference>
<keyword evidence="3" id="KW-1185">Reference proteome</keyword>
<dbReference type="STRING" id="659014.SAMN04487996_10291"/>
<evidence type="ECO:0000313" key="2">
    <source>
        <dbReference type="EMBL" id="SDD74410.1"/>
    </source>
</evidence>
<sequence>MMLKILFPLLFIAGLWFLIRSIGRIIEIYGGKKVTLPLDRPLPEFHLSEPGEYEIAYRRPAILGIMPTKVLYTLVSVPDGKHFTVTNVVNIFGSRKDMTSSRVVPVAEFSIDAAGAYQLSVAQLPEIKNGDGLVIMKKTGGKGFVMIFAILISAIATIGGLVMSILAFLNKL</sequence>
<dbReference type="EMBL" id="FNAN01000002">
    <property type="protein sequence ID" value="SDD74410.1"/>
    <property type="molecule type" value="Genomic_DNA"/>
</dbReference>
<protein>
    <submittedName>
        <fullName evidence="2">Uncharacterized protein</fullName>
    </submittedName>
</protein>
<feature type="transmembrane region" description="Helical" evidence="1">
    <location>
        <begin position="144"/>
        <end position="169"/>
    </location>
</feature>
<keyword evidence="1" id="KW-0812">Transmembrane</keyword>
<name>A0A1G6X887_9BACT</name>
<evidence type="ECO:0000256" key="1">
    <source>
        <dbReference type="SAM" id="Phobius"/>
    </source>
</evidence>
<reference evidence="3" key="1">
    <citation type="submission" date="2016-10" db="EMBL/GenBank/DDBJ databases">
        <authorList>
            <person name="Varghese N."/>
            <person name="Submissions S."/>
        </authorList>
    </citation>
    <scope>NUCLEOTIDE SEQUENCE [LARGE SCALE GENOMIC DNA]</scope>
    <source>
        <strain evidence="3">DSM 25329</strain>
    </source>
</reference>
<dbReference type="RefSeq" id="WP_090146473.1">
    <property type="nucleotide sequence ID" value="NZ_FNAN01000002.1"/>
</dbReference>
<dbReference type="AlphaFoldDB" id="A0A1G6X887"/>